<dbReference type="Proteomes" id="UP000321361">
    <property type="component" value="Unassembled WGS sequence"/>
</dbReference>
<evidence type="ECO:0000313" key="1">
    <source>
        <dbReference type="EMBL" id="GEK38178.1"/>
    </source>
</evidence>
<accession>A0A510WG98</accession>
<comment type="caution">
    <text evidence="1">The sequence shown here is derived from an EMBL/GenBank/DDBJ whole genome shotgun (WGS) entry which is preliminary data.</text>
</comment>
<sequence>MNRIGMIREQILTIEVSKHYAKPYGQKIKSIIWNQFDSTCEIENCSFDTDETMTIKLYFLCTDEQYERLLDILDNRFNSKSCKKID</sequence>
<dbReference type="EMBL" id="BJUG01000018">
    <property type="protein sequence ID" value="GEK38178.1"/>
    <property type="molecule type" value="Genomic_DNA"/>
</dbReference>
<dbReference type="OrthoDB" id="9955159at2"/>
<gene>
    <name evidence="1" type="ORF">ETH01_24650</name>
</gene>
<evidence type="ECO:0000313" key="2">
    <source>
        <dbReference type="Proteomes" id="UP000321361"/>
    </source>
</evidence>
<reference evidence="1 2" key="1">
    <citation type="submission" date="2019-07" db="EMBL/GenBank/DDBJ databases">
        <title>Whole genome shotgun sequence of Enterococcus thailandicus NBRC 101867.</title>
        <authorList>
            <person name="Hosoyama A."/>
            <person name="Uohara A."/>
            <person name="Ohji S."/>
            <person name="Ichikawa N."/>
        </authorList>
    </citation>
    <scope>NUCLEOTIDE SEQUENCE [LARGE SCALE GENOMIC DNA]</scope>
    <source>
        <strain evidence="1 2">NBRC 101867</strain>
    </source>
</reference>
<organism evidence="1 2">
    <name type="scientific">Enterococcus thailandicus</name>
    <dbReference type="NCBI Taxonomy" id="417368"/>
    <lineage>
        <taxon>Bacteria</taxon>
        <taxon>Bacillati</taxon>
        <taxon>Bacillota</taxon>
        <taxon>Bacilli</taxon>
        <taxon>Lactobacillales</taxon>
        <taxon>Enterococcaceae</taxon>
        <taxon>Enterococcus</taxon>
    </lineage>
</organism>
<dbReference type="AlphaFoldDB" id="A0A510WG98"/>
<dbReference type="RefSeq" id="WP_071868260.1">
    <property type="nucleotide sequence ID" value="NZ_BJUG01000018.1"/>
</dbReference>
<name>A0A510WG98_ENTTH</name>
<proteinExistence type="predicted"/>
<protein>
    <submittedName>
        <fullName evidence="1">Uncharacterized protein</fullName>
    </submittedName>
</protein>